<comment type="caution">
    <text evidence="4">The sequence shown here is derived from an EMBL/GenBank/DDBJ whole genome shotgun (WGS) entry which is preliminary data.</text>
</comment>
<keyword evidence="2" id="KW-0521">NADP</keyword>
<dbReference type="Gene3D" id="3.90.25.10">
    <property type="entry name" value="UDP-galactose 4-epimerase, domain 1"/>
    <property type="match status" value="1"/>
</dbReference>
<dbReference type="Pfam" id="PF05368">
    <property type="entry name" value="NmrA"/>
    <property type="match status" value="1"/>
</dbReference>
<dbReference type="InterPro" id="IPR036291">
    <property type="entry name" value="NAD(P)-bd_dom_sf"/>
</dbReference>
<evidence type="ECO:0000259" key="3">
    <source>
        <dbReference type="Pfam" id="PF05368"/>
    </source>
</evidence>
<dbReference type="InterPro" id="IPR051164">
    <property type="entry name" value="NmrA-like_oxidored"/>
</dbReference>
<dbReference type="PANTHER" id="PTHR42748">
    <property type="entry name" value="NITROGEN METABOLITE REPRESSION PROTEIN NMRA FAMILY MEMBER"/>
    <property type="match status" value="1"/>
</dbReference>
<gene>
    <name evidence="4" type="ORF">PRZ48_007468</name>
</gene>
<dbReference type="PANTHER" id="PTHR42748:SF7">
    <property type="entry name" value="NMRA LIKE REDOX SENSOR 1-RELATED"/>
    <property type="match status" value="1"/>
</dbReference>
<name>A0ABR0EJU8_ZASCE</name>
<keyword evidence="5" id="KW-1185">Reference proteome</keyword>
<comment type="similarity">
    <text evidence="1">Belongs to the NmrA-type oxidoreductase family.</text>
</comment>
<organism evidence="4 5">
    <name type="scientific">Zasmidium cellare</name>
    <name type="common">Wine cellar mold</name>
    <name type="synonym">Racodium cellare</name>
    <dbReference type="NCBI Taxonomy" id="395010"/>
    <lineage>
        <taxon>Eukaryota</taxon>
        <taxon>Fungi</taxon>
        <taxon>Dikarya</taxon>
        <taxon>Ascomycota</taxon>
        <taxon>Pezizomycotina</taxon>
        <taxon>Dothideomycetes</taxon>
        <taxon>Dothideomycetidae</taxon>
        <taxon>Mycosphaerellales</taxon>
        <taxon>Mycosphaerellaceae</taxon>
        <taxon>Zasmidium</taxon>
    </lineage>
</organism>
<evidence type="ECO:0000313" key="4">
    <source>
        <dbReference type="EMBL" id="KAK4501659.1"/>
    </source>
</evidence>
<proteinExistence type="inferred from homology"/>
<evidence type="ECO:0000256" key="1">
    <source>
        <dbReference type="ARBA" id="ARBA00006328"/>
    </source>
</evidence>
<sequence length="304" mass="33732">MTTPTRRLVVTGATGKQGGALITALLSKPTASFEIYALTRNASSPSAQRLASKPNVHLIEGNFSDPTAIFKQVKEPWGLFSVTNPMDHVKEEKEGKAMTAAAVQAGVRHIVFTGTDRGVNSETDETTVPHFASKFHIEKDIEQKAKQSNGKLTYTFLRPVAFFDNMTNDFMGKAFVSMWKLNGEDHKLQMIATSDIGKVAAEAFLNAESGEYRNQAVALAGDDLSPREAAKVFKEVTGQELPTTFSFVGVLLKWLLHKQLGLMFNWFKSDGFTVDVPELKRKHPFLKDFRAWLETESAWAKKSQ</sequence>
<evidence type="ECO:0000313" key="5">
    <source>
        <dbReference type="Proteomes" id="UP001305779"/>
    </source>
</evidence>
<dbReference type="SUPFAM" id="SSF51735">
    <property type="entry name" value="NAD(P)-binding Rossmann-fold domains"/>
    <property type="match status" value="1"/>
</dbReference>
<dbReference type="InterPro" id="IPR008030">
    <property type="entry name" value="NmrA-like"/>
</dbReference>
<reference evidence="4 5" key="1">
    <citation type="journal article" date="2023" name="G3 (Bethesda)">
        <title>A chromosome-level genome assembly of Zasmidium syzygii isolated from banana leaves.</title>
        <authorList>
            <person name="van Westerhoven A.C."/>
            <person name="Mehrabi R."/>
            <person name="Talebi R."/>
            <person name="Steentjes M.B.F."/>
            <person name="Corcolon B."/>
            <person name="Chong P.A."/>
            <person name="Kema G.H.J."/>
            <person name="Seidl M.F."/>
        </authorList>
    </citation>
    <scope>NUCLEOTIDE SEQUENCE [LARGE SCALE GENOMIC DNA]</scope>
    <source>
        <strain evidence="4 5">P124</strain>
    </source>
</reference>
<accession>A0ABR0EJU8</accession>
<dbReference type="Proteomes" id="UP001305779">
    <property type="component" value="Unassembled WGS sequence"/>
</dbReference>
<protein>
    <recommendedName>
        <fullName evidence="3">NmrA-like domain-containing protein</fullName>
    </recommendedName>
</protein>
<evidence type="ECO:0000256" key="2">
    <source>
        <dbReference type="ARBA" id="ARBA00022857"/>
    </source>
</evidence>
<feature type="domain" description="NmrA-like" evidence="3">
    <location>
        <begin position="5"/>
        <end position="268"/>
    </location>
</feature>
<dbReference type="EMBL" id="JAXOVC010000005">
    <property type="protein sequence ID" value="KAK4501659.1"/>
    <property type="molecule type" value="Genomic_DNA"/>
</dbReference>
<dbReference type="Gene3D" id="3.40.50.720">
    <property type="entry name" value="NAD(P)-binding Rossmann-like Domain"/>
    <property type="match status" value="1"/>
</dbReference>